<protein>
    <submittedName>
        <fullName evidence="2">Uncharacterized protein</fullName>
    </submittedName>
</protein>
<feature type="region of interest" description="Disordered" evidence="1">
    <location>
        <begin position="14"/>
        <end position="34"/>
    </location>
</feature>
<sequence length="63" mass="6739">MQIDKSQIIELLKSQGKDDHADQAGSELPDRVDPEQHADLLARFGITPKDLLGKIPGLGGFGG</sequence>
<reference evidence="2 3" key="1">
    <citation type="submission" date="2017-11" db="EMBL/GenBank/DDBJ databases">
        <title>Draft genome of Arthrobacter agilis strain UMCV2, a plant growth-promoting rhizobacterium and biocontrol capacity of phytopathogenic fungi.</title>
        <authorList>
            <person name="Martinez-Camara R."/>
            <person name="Santoyo G."/>
            <person name="Moreno-Hagelsieb G."/>
            <person name="Valencia-Cantero E."/>
        </authorList>
    </citation>
    <scope>NUCLEOTIDE SEQUENCE [LARGE SCALE GENOMIC DNA]</scope>
    <source>
        <strain evidence="2 3">UMCV2</strain>
    </source>
</reference>
<evidence type="ECO:0000313" key="3">
    <source>
        <dbReference type="Proteomes" id="UP000239187"/>
    </source>
</evidence>
<dbReference type="AlphaFoldDB" id="A0A2L0UBK8"/>
<organism evidence="2 3">
    <name type="scientific">Arthrobacter agilis</name>
    <dbReference type="NCBI Taxonomy" id="37921"/>
    <lineage>
        <taxon>Bacteria</taxon>
        <taxon>Bacillati</taxon>
        <taxon>Actinomycetota</taxon>
        <taxon>Actinomycetes</taxon>
        <taxon>Micrococcales</taxon>
        <taxon>Micrococcaceae</taxon>
        <taxon>Arthrobacter</taxon>
    </lineage>
</organism>
<accession>A0A2L0UBK8</accession>
<evidence type="ECO:0000313" key="2">
    <source>
        <dbReference type="EMBL" id="AUZ86624.1"/>
    </source>
</evidence>
<name>A0A2L0UBK8_9MICC</name>
<evidence type="ECO:0000256" key="1">
    <source>
        <dbReference type="SAM" id="MobiDB-lite"/>
    </source>
</evidence>
<dbReference type="RefSeq" id="WP_208740554.1">
    <property type="nucleotide sequence ID" value="NZ_CP024915.1"/>
</dbReference>
<dbReference type="EMBL" id="CP024915">
    <property type="protein sequence ID" value="AUZ86624.1"/>
    <property type="molecule type" value="Genomic_DNA"/>
</dbReference>
<feature type="compositionally biased region" description="Basic and acidic residues" evidence="1">
    <location>
        <begin position="15"/>
        <end position="34"/>
    </location>
</feature>
<gene>
    <name evidence="2" type="ORF">CVO76_02450</name>
</gene>
<dbReference type="Proteomes" id="UP000239187">
    <property type="component" value="Chromosome"/>
</dbReference>
<proteinExistence type="predicted"/>